<gene>
    <name evidence="1" type="ORF">BP12B_04</name>
</gene>
<proteinExistence type="predicted"/>
<accession>A0A140XFQ9</accession>
<dbReference type="GeneID" id="29123341"/>
<dbReference type="EMBL" id="KM366097">
    <property type="protein sequence ID" value="AIT13679.1"/>
    <property type="molecule type" value="Genomic_DNA"/>
</dbReference>
<reference evidence="2" key="1">
    <citation type="submission" date="2014-08" db="EMBL/GenBank/DDBJ databases">
        <authorList>
            <person name="Mandeville R."/>
        </authorList>
    </citation>
    <scope>NUCLEOTIDE SEQUENCE [LARGE SCALE GENOMIC DNA]</scope>
</reference>
<protein>
    <submittedName>
        <fullName evidence="1">Uncharacterized protein</fullName>
    </submittedName>
</protein>
<evidence type="ECO:0000313" key="2">
    <source>
        <dbReference type="Proteomes" id="UP000201272"/>
    </source>
</evidence>
<sequence>MFAGKLYNFMFSDGIMLKCSLAFAKMREETLGTTYTLIM</sequence>
<dbReference type="KEGG" id="vg:29123341"/>
<dbReference type="RefSeq" id="YP_009304424.1">
    <property type="nucleotide sequence ID" value="NC_031271.1"/>
</dbReference>
<organism evidence="1 2">
    <name type="scientific">Salmonella phage BP12B</name>
    <dbReference type="NCBI Taxonomy" id="1543201"/>
    <lineage>
        <taxon>Viruses</taxon>
        <taxon>Duplodnaviria</taxon>
        <taxon>Heunggongvirae</taxon>
        <taxon>Uroviricota</taxon>
        <taxon>Caudoviricetes</taxon>
        <taxon>Autographivirales</taxon>
        <taxon>Autosignataviridae</taxon>
        <taxon>Molineuxvirinae</taxon>
        <taxon>Zindervirus</taxon>
        <taxon>Zindervirus BP12B</taxon>
    </lineage>
</organism>
<evidence type="ECO:0000313" key="1">
    <source>
        <dbReference type="EMBL" id="AIT13679.1"/>
    </source>
</evidence>
<keyword evidence="2" id="KW-1185">Reference proteome</keyword>
<name>A0A140XFQ9_9CAUD</name>
<dbReference type="OrthoDB" id="27817at10239"/>
<dbReference type="Proteomes" id="UP000201272">
    <property type="component" value="Segment"/>
</dbReference>